<keyword evidence="8" id="KW-1185">Reference proteome</keyword>
<keyword evidence="1" id="KW-0723">Serine/threonine-protein kinase</keyword>
<dbReference type="Pfam" id="PF00069">
    <property type="entry name" value="Pkinase"/>
    <property type="match status" value="1"/>
</dbReference>
<dbReference type="FunFam" id="1.10.510.10:FF:000624">
    <property type="entry name" value="Mitogen-activated protein kinase"/>
    <property type="match status" value="1"/>
</dbReference>
<keyword evidence="5" id="KW-0067">ATP-binding</keyword>
<dbReference type="GO" id="GO:0005524">
    <property type="term" value="F:ATP binding"/>
    <property type="evidence" value="ECO:0007669"/>
    <property type="project" value="UniProtKB-KW"/>
</dbReference>
<reference evidence="8" key="1">
    <citation type="journal article" date="2014" name="Proc. Natl. Acad. Sci. U.S.A.">
        <title>Extensive sampling of basidiomycete genomes demonstrates inadequacy of the white-rot/brown-rot paradigm for wood decay fungi.</title>
        <authorList>
            <person name="Riley R."/>
            <person name="Salamov A.A."/>
            <person name="Brown D.W."/>
            <person name="Nagy L.G."/>
            <person name="Floudas D."/>
            <person name="Held B.W."/>
            <person name="Levasseur A."/>
            <person name="Lombard V."/>
            <person name="Morin E."/>
            <person name="Otillar R."/>
            <person name="Lindquist E.A."/>
            <person name="Sun H."/>
            <person name="LaButti K.M."/>
            <person name="Schmutz J."/>
            <person name="Jabbour D."/>
            <person name="Luo H."/>
            <person name="Baker S.E."/>
            <person name="Pisabarro A.G."/>
            <person name="Walton J.D."/>
            <person name="Blanchette R.A."/>
            <person name="Henrissat B."/>
            <person name="Martin F."/>
            <person name="Cullen D."/>
            <person name="Hibbett D.S."/>
            <person name="Grigoriev I.V."/>
        </authorList>
    </citation>
    <scope>NUCLEOTIDE SEQUENCE [LARGE SCALE GENOMIC DNA]</scope>
    <source>
        <strain evidence="8">CBS 339.88</strain>
    </source>
</reference>
<dbReference type="PROSITE" id="PS50011">
    <property type="entry name" value="PROTEIN_KINASE_DOM"/>
    <property type="match status" value="1"/>
</dbReference>
<dbReference type="SUPFAM" id="SSF56112">
    <property type="entry name" value="Protein kinase-like (PK-like)"/>
    <property type="match status" value="1"/>
</dbReference>
<keyword evidence="4" id="KW-0418">Kinase</keyword>
<protein>
    <recommendedName>
        <fullName evidence="6">Protein kinase domain-containing protein</fullName>
    </recommendedName>
</protein>
<evidence type="ECO:0000256" key="5">
    <source>
        <dbReference type="ARBA" id="ARBA00022840"/>
    </source>
</evidence>
<sequence length="394" mass="44521">MLRHSLTAFGSTFVIDSEYQFIKELGQSSHGSVIAAKHRRSGEGFAIRKIANMSTMKAASMRYLREIKILAHFSGHKNIAGLYDLDIVFHDNDAFDIYLFEELMEADLRAILHSGQPLTDYHFQSLVYQALCGLKYIHSANVLHGNLKPGDLLVNSNCDLKICHFGLSRCYIPGESTSKPTETPEPMPEPGPFNPCWYRAPETMPSFAYPTPAIDIWSLGCIFAELLRGTPFFRGRDYVDQLNIILHYLGSPTEDALGHMGSPRVQDYIRSLPVKRPVPFSTLFPQGNPLGIDLLSQMLCLDPAERVSSKKALNHPYLQVWYEPEDMPSCETKFDLDFETGTNLDGIKKLIIHNIDSFRDKIRAEGRSTIHIKIDDNMSSPIKEYHLSQVEPPE</sequence>
<dbReference type="OrthoDB" id="192887at2759"/>
<dbReference type="InterPro" id="IPR011009">
    <property type="entry name" value="Kinase-like_dom_sf"/>
</dbReference>
<evidence type="ECO:0000256" key="3">
    <source>
        <dbReference type="ARBA" id="ARBA00022741"/>
    </source>
</evidence>
<evidence type="ECO:0000259" key="6">
    <source>
        <dbReference type="PROSITE" id="PS50011"/>
    </source>
</evidence>
<dbReference type="AlphaFoldDB" id="A0A067SNF1"/>
<feature type="domain" description="Protein kinase" evidence="6">
    <location>
        <begin position="19"/>
        <end position="318"/>
    </location>
</feature>
<keyword evidence="2" id="KW-0808">Transferase</keyword>
<dbReference type="STRING" id="685588.A0A067SNF1"/>
<evidence type="ECO:0000256" key="4">
    <source>
        <dbReference type="ARBA" id="ARBA00022777"/>
    </source>
</evidence>
<dbReference type="Gene3D" id="1.10.510.10">
    <property type="entry name" value="Transferase(Phosphotransferase) domain 1"/>
    <property type="match status" value="1"/>
</dbReference>
<evidence type="ECO:0000256" key="2">
    <source>
        <dbReference type="ARBA" id="ARBA00022679"/>
    </source>
</evidence>
<evidence type="ECO:0000313" key="7">
    <source>
        <dbReference type="EMBL" id="KDR68313.1"/>
    </source>
</evidence>
<dbReference type="Gene3D" id="3.30.200.20">
    <property type="entry name" value="Phosphorylase Kinase, domain 1"/>
    <property type="match status" value="1"/>
</dbReference>
<accession>A0A067SNF1</accession>
<evidence type="ECO:0000313" key="8">
    <source>
        <dbReference type="Proteomes" id="UP000027222"/>
    </source>
</evidence>
<dbReference type="PANTHER" id="PTHR24055">
    <property type="entry name" value="MITOGEN-ACTIVATED PROTEIN KINASE"/>
    <property type="match status" value="1"/>
</dbReference>
<organism evidence="7 8">
    <name type="scientific">Galerina marginata (strain CBS 339.88)</name>
    <dbReference type="NCBI Taxonomy" id="685588"/>
    <lineage>
        <taxon>Eukaryota</taxon>
        <taxon>Fungi</taxon>
        <taxon>Dikarya</taxon>
        <taxon>Basidiomycota</taxon>
        <taxon>Agaricomycotina</taxon>
        <taxon>Agaricomycetes</taxon>
        <taxon>Agaricomycetidae</taxon>
        <taxon>Agaricales</taxon>
        <taxon>Agaricineae</taxon>
        <taxon>Strophariaceae</taxon>
        <taxon>Galerina</taxon>
    </lineage>
</organism>
<dbReference type="HOGENOM" id="CLU_000288_181_1_1"/>
<dbReference type="EMBL" id="KL142409">
    <property type="protein sequence ID" value="KDR68313.1"/>
    <property type="molecule type" value="Genomic_DNA"/>
</dbReference>
<name>A0A067SNF1_GALM3</name>
<keyword evidence="3" id="KW-0547">Nucleotide-binding</keyword>
<dbReference type="InterPro" id="IPR000719">
    <property type="entry name" value="Prot_kinase_dom"/>
</dbReference>
<evidence type="ECO:0000256" key="1">
    <source>
        <dbReference type="ARBA" id="ARBA00022527"/>
    </source>
</evidence>
<dbReference type="GO" id="GO:0004674">
    <property type="term" value="F:protein serine/threonine kinase activity"/>
    <property type="evidence" value="ECO:0007669"/>
    <property type="project" value="UniProtKB-KW"/>
</dbReference>
<gene>
    <name evidence="7" type="ORF">GALMADRAFT_105147</name>
</gene>
<dbReference type="Proteomes" id="UP000027222">
    <property type="component" value="Unassembled WGS sequence"/>
</dbReference>
<dbReference type="InterPro" id="IPR050117">
    <property type="entry name" value="MAPK"/>
</dbReference>
<proteinExistence type="predicted"/>